<sequence length="964" mass="105000">MSARRQASTTSLSKYARDGSPDPTSRSLDFCNAFWGPSDAGVDVLLARMRGAARTMEELRNFWKERAAIEEEYAKRLAKLARLTMGRDEIGSLAFHMQLAQQIRNELETPVSAFVARQSQHRKLHQAAVEKQFKTKQAQEAHVNKAREKYEQDCLRINAYTAQSTLVQGKDLERITVKLERAQQTVHANEREYANFARALQDTITKWEQEWKQFCDSCQDFEDERMDFTKDNVWVYANAVSIVCVSDDESCERLRLALESFEPDKDQESFVRDYGTGNAMPDPPQFVNYSSTEGAPLPSSASKITSRPAQFTRATQRMNRLQSAPPPQPDDEPFVNTAGVGSGNRASNPSDAAPARTVSLSRASTRRNANPPVTTNGNMNANVPVNGFSPSSSPPSNVRRQTGNVASSPPTQVINQHEPVLGDNSYKVDQQTTPAPALSSRDGDETDPMVQAMTNLRTAAGAAVGRSGTRKVTTSDLSGAGGSSSTSPTKALAPPAPTSPSRNLDYRNSAEIVVGVHPSAQGPPSRSTSPVPPTASFMQPPSQAPAPVVDSVIESYHQSFPGEHRSRPNSRRASFNAPQPVPASQQAQGAHLDRPVSREGHAGIGANGRSRSPSLNRPSSHSTSPAPPGHARGGSISRVDQGAGQGQYNASMPNSVGIALDPHGNVSMDSMADVYRQQQQQQQVTQPRQVQQAQPPPPMQPPPPAPVPYQQSPAQPQQLATPGGVATRPTQRQTGVNNQFVAPASWQSHAAASSPQQYVPPPPAQQQASHHTQAYAPSPHPYANVPPSQVYHPQQINYGQQPLPPPQQQPPRQVAVQHGPTGSGSGDYYAQQNQVYAPPPQPQRQQYQQHQHVAYGGGGYRPLSPGPVNRSPSPQPMALTQPLPQPLAEPPTRQYTEDGRGVLFYVRALYDYTATIPEEFDFQANDIIAVTATPEDGWWSGELLDENRRVPGRHIFPSNFVHLF</sequence>
<dbReference type="Proteomes" id="UP001207468">
    <property type="component" value="Unassembled WGS sequence"/>
</dbReference>
<gene>
    <name evidence="1" type="ORF">F5148DRAFT_1227768</name>
</gene>
<keyword evidence="2" id="KW-1185">Reference proteome</keyword>
<organism evidence="1 2">
    <name type="scientific">Russula earlei</name>
    <dbReference type="NCBI Taxonomy" id="71964"/>
    <lineage>
        <taxon>Eukaryota</taxon>
        <taxon>Fungi</taxon>
        <taxon>Dikarya</taxon>
        <taxon>Basidiomycota</taxon>
        <taxon>Agaricomycotina</taxon>
        <taxon>Agaricomycetes</taxon>
        <taxon>Russulales</taxon>
        <taxon>Russulaceae</taxon>
        <taxon>Russula</taxon>
    </lineage>
</organism>
<proteinExistence type="predicted"/>
<name>A0ACC0TZM1_9AGAM</name>
<dbReference type="EMBL" id="JAGFNK010000263">
    <property type="protein sequence ID" value="KAI9454932.1"/>
    <property type="molecule type" value="Genomic_DNA"/>
</dbReference>
<comment type="caution">
    <text evidence="1">The sequence shown here is derived from an EMBL/GenBank/DDBJ whole genome shotgun (WGS) entry which is preliminary data.</text>
</comment>
<evidence type="ECO:0000313" key="1">
    <source>
        <dbReference type="EMBL" id="KAI9454932.1"/>
    </source>
</evidence>
<evidence type="ECO:0000313" key="2">
    <source>
        <dbReference type="Proteomes" id="UP001207468"/>
    </source>
</evidence>
<accession>A0ACC0TZM1</accession>
<reference evidence="1" key="1">
    <citation type="submission" date="2021-03" db="EMBL/GenBank/DDBJ databases">
        <title>Evolutionary priming and transition to the ectomycorrhizal habit in an iconic lineage of mushroom-forming fungi: is preadaptation a requirement?</title>
        <authorList>
            <consortium name="DOE Joint Genome Institute"/>
            <person name="Looney B.P."/>
            <person name="Miyauchi S."/>
            <person name="Morin E."/>
            <person name="Drula E."/>
            <person name="Courty P.E."/>
            <person name="Chicoki N."/>
            <person name="Fauchery L."/>
            <person name="Kohler A."/>
            <person name="Kuo A."/>
            <person name="LaButti K."/>
            <person name="Pangilinan J."/>
            <person name="Lipzen A."/>
            <person name="Riley R."/>
            <person name="Andreopoulos W."/>
            <person name="He G."/>
            <person name="Johnson J."/>
            <person name="Barry K.W."/>
            <person name="Grigoriev I.V."/>
            <person name="Nagy L."/>
            <person name="Hibbett D."/>
            <person name="Henrissat B."/>
            <person name="Matheny P.B."/>
            <person name="Labbe J."/>
            <person name="Martin A.F."/>
        </authorList>
    </citation>
    <scope>NUCLEOTIDE SEQUENCE</scope>
    <source>
        <strain evidence="1">BPL698</strain>
    </source>
</reference>
<protein>
    <submittedName>
        <fullName evidence="1">Uncharacterized protein</fullName>
    </submittedName>
</protein>